<proteinExistence type="predicted"/>
<feature type="non-terminal residue" evidence="1">
    <location>
        <position position="116"/>
    </location>
</feature>
<organism evidence="1 2">
    <name type="scientific">Gossypium armourianum</name>
    <dbReference type="NCBI Taxonomy" id="34283"/>
    <lineage>
        <taxon>Eukaryota</taxon>
        <taxon>Viridiplantae</taxon>
        <taxon>Streptophyta</taxon>
        <taxon>Embryophyta</taxon>
        <taxon>Tracheophyta</taxon>
        <taxon>Spermatophyta</taxon>
        <taxon>Magnoliopsida</taxon>
        <taxon>eudicotyledons</taxon>
        <taxon>Gunneridae</taxon>
        <taxon>Pentapetalae</taxon>
        <taxon>rosids</taxon>
        <taxon>malvids</taxon>
        <taxon>Malvales</taxon>
        <taxon>Malvaceae</taxon>
        <taxon>Malvoideae</taxon>
        <taxon>Gossypium</taxon>
    </lineage>
</organism>
<evidence type="ECO:0000313" key="1">
    <source>
        <dbReference type="EMBL" id="MBA0846228.1"/>
    </source>
</evidence>
<comment type="caution">
    <text evidence="1">The sequence shown here is derived from an EMBL/GenBank/DDBJ whole genome shotgun (WGS) entry which is preliminary data.</text>
</comment>
<accession>A0A7J9KIF1</accession>
<dbReference type="AlphaFoldDB" id="A0A7J9KIF1"/>
<protein>
    <submittedName>
        <fullName evidence="1">Uncharacterized protein</fullName>
    </submittedName>
</protein>
<keyword evidence="2" id="KW-1185">Reference proteome</keyword>
<name>A0A7J9KIF1_9ROSI</name>
<sequence length="116" mass="13786">MAGDFNAILRCDERQGGAVSLNVGCSKGEEGERPFRFLVSWLTDPEFQDVVTKSWRVKEKYNSSRLREREAELQFEIESILNQEELFWAQKSRCEWLYNGDCNTRFFHSRTLKRRK</sequence>
<evidence type="ECO:0000313" key="2">
    <source>
        <dbReference type="Proteomes" id="UP000593575"/>
    </source>
</evidence>
<dbReference type="Proteomes" id="UP000593575">
    <property type="component" value="Unassembled WGS sequence"/>
</dbReference>
<dbReference type="EMBL" id="JABFAE010420662">
    <property type="protein sequence ID" value="MBA0846228.1"/>
    <property type="molecule type" value="Genomic_DNA"/>
</dbReference>
<reference evidence="1 2" key="1">
    <citation type="journal article" date="2019" name="Genome Biol. Evol.">
        <title>Insights into the evolution of the New World diploid cottons (Gossypium, subgenus Houzingenia) based on genome sequencing.</title>
        <authorList>
            <person name="Grover C.E."/>
            <person name="Arick M.A. 2nd"/>
            <person name="Thrash A."/>
            <person name="Conover J.L."/>
            <person name="Sanders W.S."/>
            <person name="Peterson D.G."/>
            <person name="Frelichowski J.E."/>
            <person name="Scheffler J.A."/>
            <person name="Scheffler B.E."/>
            <person name="Wendel J.F."/>
        </authorList>
    </citation>
    <scope>NUCLEOTIDE SEQUENCE [LARGE SCALE GENOMIC DNA]</scope>
    <source>
        <strain evidence="1">6</strain>
        <tissue evidence="1">Leaf</tissue>
    </source>
</reference>
<gene>
    <name evidence="1" type="ORF">Goarm_023343</name>
</gene>